<evidence type="ECO:0000256" key="5">
    <source>
        <dbReference type="ARBA" id="ARBA00023004"/>
    </source>
</evidence>
<dbReference type="GO" id="GO:0005506">
    <property type="term" value="F:iron ion binding"/>
    <property type="evidence" value="ECO:0007669"/>
    <property type="project" value="InterPro"/>
</dbReference>
<evidence type="ECO:0000256" key="9">
    <source>
        <dbReference type="PIRSR" id="PIRSR602401-1"/>
    </source>
</evidence>
<dbReference type="OrthoDB" id="1055148at2759"/>
<comment type="pathway">
    <text evidence="8">Aromatic compound metabolism; phenylacetate degradation.</text>
</comment>
<comment type="caution">
    <text evidence="10">The sequence shown here is derived from an EMBL/GenBank/DDBJ whole genome shotgun (WGS) entry which is preliminary data.</text>
</comment>
<gene>
    <name evidence="10" type="ORF">ATEIFO6365_0010001200</name>
</gene>
<dbReference type="Proteomes" id="UP000452235">
    <property type="component" value="Unassembled WGS sequence"/>
</dbReference>
<evidence type="ECO:0000256" key="6">
    <source>
        <dbReference type="ARBA" id="ARBA00023027"/>
    </source>
</evidence>
<accession>A0A5M3Z8W9</accession>
<dbReference type="FunFam" id="1.10.630.10:FF:000072">
    <property type="entry name" value="3-hydroxyphenylacetate 6 hydroxylase"/>
    <property type="match status" value="1"/>
</dbReference>
<dbReference type="AlphaFoldDB" id="A0A5M3Z8W9"/>
<dbReference type="GO" id="GO:0020037">
    <property type="term" value="F:heme binding"/>
    <property type="evidence" value="ECO:0007669"/>
    <property type="project" value="InterPro"/>
</dbReference>
<keyword evidence="2 9" id="KW-0349">Heme</keyword>
<dbReference type="GO" id="GO:0004497">
    <property type="term" value="F:monooxygenase activity"/>
    <property type="evidence" value="ECO:0007669"/>
    <property type="project" value="UniProtKB-KW"/>
</dbReference>
<dbReference type="PANTHER" id="PTHR46300:SF9">
    <property type="entry name" value="P450, PUTATIVE-RELATED"/>
    <property type="match status" value="1"/>
</dbReference>
<evidence type="ECO:0000256" key="4">
    <source>
        <dbReference type="ARBA" id="ARBA00023002"/>
    </source>
</evidence>
<evidence type="ECO:0000256" key="7">
    <source>
        <dbReference type="ARBA" id="ARBA00023033"/>
    </source>
</evidence>
<comment type="cofactor">
    <cofactor evidence="9">
        <name>heme</name>
        <dbReference type="ChEBI" id="CHEBI:30413"/>
    </cofactor>
</comment>
<protein>
    <submittedName>
        <fullName evidence="10">Phenylacetate 2-hydroxylase</fullName>
    </submittedName>
</protein>
<keyword evidence="6" id="KW-0520">NAD</keyword>
<dbReference type="InterPro" id="IPR036396">
    <property type="entry name" value="Cyt_P450_sf"/>
</dbReference>
<evidence type="ECO:0000313" key="11">
    <source>
        <dbReference type="Proteomes" id="UP000452235"/>
    </source>
</evidence>
<dbReference type="Gene3D" id="1.10.630.10">
    <property type="entry name" value="Cytochrome P450"/>
    <property type="match status" value="1"/>
</dbReference>
<dbReference type="GO" id="GO:0016705">
    <property type="term" value="F:oxidoreductase activity, acting on paired donors, with incorporation or reduction of molecular oxygen"/>
    <property type="evidence" value="ECO:0007669"/>
    <property type="project" value="InterPro"/>
</dbReference>
<name>A0A5M3Z8W9_ASPTE</name>
<dbReference type="Pfam" id="PF00067">
    <property type="entry name" value="p450"/>
    <property type="match status" value="1"/>
</dbReference>
<evidence type="ECO:0000256" key="8">
    <source>
        <dbReference type="ARBA" id="ARBA00060591"/>
    </source>
</evidence>
<dbReference type="CDD" id="cd11066">
    <property type="entry name" value="CYP_PhacA-like"/>
    <property type="match status" value="1"/>
</dbReference>
<dbReference type="InterPro" id="IPR002401">
    <property type="entry name" value="Cyt_P450_E_grp-I"/>
</dbReference>
<sequence length="516" mass="57724">MAIAAALSSLQRSTVDHPLQSLAVAALLVPIIYVIINEFIRASARVPGFKGPRGLPLIGNLAQIRTNAAEQYRLWSKTYGPVYQIQLGNIPVIVVNSAAAAKVLFGQNAQALSSRPEFYTFHKIVSNTAGTTIGTSPYSDSLKRRRKGAASALNRPSVESYVSHLDVESKAFVAELLKYGDAGKTPVDPMAMIQRLSLSLALTLNWGVRVASQEEELFDEITHVEEEISKFRSTTGNLQDYVPLLRLNPFSSNSQKAKEMRNRRDRYLNGLNRDLDDRMEKGIHKPCIQANVILDKEAKLNAEELTSISLTMLSGGLDTVTTLVAWSIGMLAKRPDIQEKAFKAIGEFYGQDEPMCDAHDDQKCAYVAALVRECLRFFTVLRLALPRTSIRDITYNGTVIPKGTVFFLNAWACNMDPEVWHDPEEFRPERWLEQPDAPMFTYGMGYRMCAGSLLANRELYLVFMRTLNSFRIESDEDINWHPVKGNSDPTSLVAIPQKYKVRFVPRSEKVLAQVVA</sequence>
<dbReference type="PRINTS" id="PR00385">
    <property type="entry name" value="P450"/>
</dbReference>
<keyword evidence="4" id="KW-0560">Oxidoreductase</keyword>
<comment type="similarity">
    <text evidence="1">Belongs to the cytochrome P450 family.</text>
</comment>
<keyword evidence="11" id="KW-1185">Reference proteome</keyword>
<evidence type="ECO:0000256" key="1">
    <source>
        <dbReference type="ARBA" id="ARBA00010617"/>
    </source>
</evidence>
<dbReference type="EMBL" id="BLJY01000010">
    <property type="protein sequence ID" value="GFF19239.1"/>
    <property type="molecule type" value="Genomic_DNA"/>
</dbReference>
<evidence type="ECO:0000256" key="3">
    <source>
        <dbReference type="ARBA" id="ARBA00022723"/>
    </source>
</evidence>
<feature type="binding site" description="axial binding residue" evidence="9">
    <location>
        <position position="449"/>
    </location>
    <ligand>
        <name>heme</name>
        <dbReference type="ChEBI" id="CHEBI:30413"/>
    </ligand>
    <ligandPart>
        <name>Fe</name>
        <dbReference type="ChEBI" id="CHEBI:18248"/>
    </ligandPart>
</feature>
<organism evidence="10 11">
    <name type="scientific">Aspergillus terreus</name>
    <dbReference type="NCBI Taxonomy" id="33178"/>
    <lineage>
        <taxon>Eukaryota</taxon>
        <taxon>Fungi</taxon>
        <taxon>Dikarya</taxon>
        <taxon>Ascomycota</taxon>
        <taxon>Pezizomycotina</taxon>
        <taxon>Eurotiomycetes</taxon>
        <taxon>Eurotiomycetidae</taxon>
        <taxon>Eurotiales</taxon>
        <taxon>Aspergillaceae</taxon>
        <taxon>Aspergillus</taxon>
        <taxon>Aspergillus subgen. Circumdati</taxon>
    </lineage>
</organism>
<dbReference type="VEuPathDB" id="FungiDB:ATEG_08499"/>
<dbReference type="InterPro" id="IPR050364">
    <property type="entry name" value="Cytochrome_P450_fung"/>
</dbReference>
<keyword evidence="5 9" id="KW-0408">Iron</keyword>
<dbReference type="SUPFAM" id="SSF48264">
    <property type="entry name" value="Cytochrome P450"/>
    <property type="match status" value="1"/>
</dbReference>
<proteinExistence type="inferred from homology"/>
<reference evidence="10 11" key="1">
    <citation type="submission" date="2020-01" db="EMBL/GenBank/DDBJ databases">
        <title>Aspergillus terreus IFO 6365 whole genome shotgun sequence.</title>
        <authorList>
            <person name="Kanamasa S."/>
            <person name="Takahashi H."/>
        </authorList>
    </citation>
    <scope>NUCLEOTIDE SEQUENCE [LARGE SCALE GENOMIC DNA]</scope>
    <source>
        <strain evidence="10 11">IFO 6365</strain>
    </source>
</reference>
<dbReference type="InterPro" id="IPR001128">
    <property type="entry name" value="Cyt_P450"/>
</dbReference>
<evidence type="ECO:0000256" key="2">
    <source>
        <dbReference type="ARBA" id="ARBA00022617"/>
    </source>
</evidence>
<keyword evidence="3 9" id="KW-0479">Metal-binding</keyword>
<dbReference type="PRINTS" id="PR00463">
    <property type="entry name" value="EP450I"/>
</dbReference>
<keyword evidence="7" id="KW-0503">Monooxygenase</keyword>
<evidence type="ECO:0000313" key="10">
    <source>
        <dbReference type="EMBL" id="GFF19239.1"/>
    </source>
</evidence>
<dbReference type="PANTHER" id="PTHR46300">
    <property type="entry name" value="P450, PUTATIVE (EUROFUNG)-RELATED-RELATED"/>
    <property type="match status" value="1"/>
</dbReference>